<evidence type="ECO:0000313" key="2">
    <source>
        <dbReference type="Proteomes" id="UP000266841"/>
    </source>
</evidence>
<keyword evidence="2" id="KW-1185">Reference proteome</keyword>
<name>K0S1H0_THAOC</name>
<gene>
    <name evidence="1" type="ORF">THAOC_19791</name>
</gene>
<reference evidence="1 2" key="1">
    <citation type="journal article" date="2012" name="Genome Biol.">
        <title>Genome and low-iron response of an oceanic diatom adapted to chronic iron limitation.</title>
        <authorList>
            <person name="Lommer M."/>
            <person name="Specht M."/>
            <person name="Roy A.S."/>
            <person name="Kraemer L."/>
            <person name="Andreson R."/>
            <person name="Gutowska M.A."/>
            <person name="Wolf J."/>
            <person name="Bergner S.V."/>
            <person name="Schilhabel M.B."/>
            <person name="Klostermeier U.C."/>
            <person name="Beiko R.G."/>
            <person name="Rosenstiel P."/>
            <person name="Hippler M."/>
            <person name="Laroche J."/>
        </authorList>
    </citation>
    <scope>NUCLEOTIDE SEQUENCE [LARGE SCALE GENOMIC DNA]</scope>
    <source>
        <strain evidence="1 2">CCMP1005</strain>
    </source>
</reference>
<feature type="non-terminal residue" evidence="1">
    <location>
        <position position="1"/>
    </location>
</feature>
<evidence type="ECO:0000313" key="1">
    <source>
        <dbReference type="EMBL" id="EJK59933.1"/>
    </source>
</evidence>
<dbReference type="Proteomes" id="UP000266841">
    <property type="component" value="Unassembled WGS sequence"/>
</dbReference>
<dbReference type="EMBL" id="AGNL01021981">
    <property type="protein sequence ID" value="EJK59933.1"/>
    <property type="molecule type" value="Genomic_DNA"/>
</dbReference>
<dbReference type="AlphaFoldDB" id="K0S1H0"/>
<accession>K0S1H0</accession>
<proteinExistence type="predicted"/>
<organism evidence="1 2">
    <name type="scientific">Thalassiosira oceanica</name>
    <name type="common">Marine diatom</name>
    <dbReference type="NCBI Taxonomy" id="159749"/>
    <lineage>
        <taxon>Eukaryota</taxon>
        <taxon>Sar</taxon>
        <taxon>Stramenopiles</taxon>
        <taxon>Ochrophyta</taxon>
        <taxon>Bacillariophyta</taxon>
        <taxon>Coscinodiscophyceae</taxon>
        <taxon>Thalassiosirophycidae</taxon>
        <taxon>Thalassiosirales</taxon>
        <taxon>Thalassiosiraceae</taxon>
        <taxon>Thalassiosira</taxon>
    </lineage>
</organism>
<sequence>EDEPWMSNPYSMSNYYFPDFSQNSCGFGRDYPSWMGINGYEKHYLFLDDDECCNKFFKDSGTACPFENTDQNGYYWTAYEDNLPNDSPMPIIYNHTF</sequence>
<protein>
    <submittedName>
        <fullName evidence="1">Uncharacterized protein</fullName>
    </submittedName>
</protein>
<comment type="caution">
    <text evidence="1">The sequence shown here is derived from an EMBL/GenBank/DDBJ whole genome shotgun (WGS) entry which is preliminary data.</text>
</comment>